<dbReference type="SUPFAM" id="SSF48464">
    <property type="entry name" value="ENTH/VHS domain"/>
    <property type="match status" value="1"/>
</dbReference>
<dbReference type="AlphaFoldDB" id="A0AAD4XFV7"/>
<evidence type="ECO:0000256" key="2">
    <source>
        <dbReference type="PROSITE-ProRule" id="PRU00042"/>
    </source>
</evidence>
<feature type="compositionally biased region" description="Polar residues" evidence="3">
    <location>
        <begin position="726"/>
        <end position="762"/>
    </location>
</feature>
<keyword evidence="7" id="KW-1185">Reference proteome</keyword>
<feature type="region of interest" description="Disordered" evidence="3">
    <location>
        <begin position="724"/>
        <end position="762"/>
    </location>
</feature>
<dbReference type="InterPro" id="IPR047415">
    <property type="entry name" value="Pcf11_CID"/>
</dbReference>
<feature type="region of interest" description="Disordered" evidence="3">
    <location>
        <begin position="335"/>
        <end position="365"/>
    </location>
</feature>
<evidence type="ECO:0000259" key="5">
    <source>
        <dbReference type="PROSITE" id="PS51391"/>
    </source>
</evidence>
<reference evidence="6" key="1">
    <citation type="submission" date="2022-04" db="EMBL/GenBank/DDBJ databases">
        <title>A functionally conserved STORR gene fusion in Papaver species that diverged 16.8 million years ago.</title>
        <authorList>
            <person name="Catania T."/>
        </authorList>
    </citation>
    <scope>NUCLEOTIDE SEQUENCE</scope>
    <source>
        <strain evidence="6">S-188037</strain>
    </source>
</reference>
<evidence type="ECO:0000313" key="6">
    <source>
        <dbReference type="EMBL" id="KAI3909059.1"/>
    </source>
</evidence>
<dbReference type="FunFam" id="1.25.40.90:FF:000023">
    <property type="entry name" value="polyadenylation and cleavage factor homolog 4"/>
    <property type="match status" value="1"/>
</dbReference>
<gene>
    <name evidence="6" type="ORF">MKW98_011420</name>
</gene>
<keyword evidence="1" id="KW-0507">mRNA processing</keyword>
<evidence type="ECO:0000313" key="7">
    <source>
        <dbReference type="Proteomes" id="UP001202328"/>
    </source>
</evidence>
<feature type="region of interest" description="Disordered" evidence="3">
    <location>
        <begin position="583"/>
        <end position="615"/>
    </location>
</feature>
<dbReference type="GO" id="GO:0005849">
    <property type="term" value="C:mRNA cleavage factor complex"/>
    <property type="evidence" value="ECO:0007669"/>
    <property type="project" value="TreeGrafter"/>
</dbReference>
<dbReference type="InterPro" id="IPR057242">
    <property type="entry name" value="PCFS4-like"/>
</dbReference>
<dbReference type="EMBL" id="JAJJMB010010393">
    <property type="protein sequence ID" value="KAI3909059.1"/>
    <property type="molecule type" value="Genomic_DNA"/>
</dbReference>
<dbReference type="Pfam" id="PF04818">
    <property type="entry name" value="CID"/>
    <property type="match status" value="1"/>
</dbReference>
<dbReference type="Proteomes" id="UP001202328">
    <property type="component" value="Unassembled WGS sequence"/>
</dbReference>
<dbReference type="CDD" id="cd16982">
    <property type="entry name" value="CID_Pcf11"/>
    <property type="match status" value="1"/>
</dbReference>
<protein>
    <recommendedName>
        <fullName evidence="8">CID domain-containing protein</fullName>
    </recommendedName>
</protein>
<dbReference type="PANTHER" id="PTHR15921:SF3">
    <property type="entry name" value="PRE-MRNA CLEAVAGE COMPLEX 2 PROTEIN PCF11"/>
    <property type="match status" value="1"/>
</dbReference>
<dbReference type="PROSITE" id="PS51391">
    <property type="entry name" value="CID"/>
    <property type="match status" value="1"/>
</dbReference>
<feature type="region of interest" description="Disordered" evidence="3">
    <location>
        <begin position="406"/>
        <end position="469"/>
    </location>
</feature>
<keyword evidence="2" id="KW-0479">Metal-binding</keyword>
<evidence type="ECO:0000256" key="1">
    <source>
        <dbReference type="ARBA" id="ARBA00022664"/>
    </source>
</evidence>
<dbReference type="PROSITE" id="PS50157">
    <property type="entry name" value="ZINC_FINGER_C2H2_2"/>
    <property type="match status" value="1"/>
</dbReference>
<evidence type="ECO:0000259" key="4">
    <source>
        <dbReference type="PROSITE" id="PS50157"/>
    </source>
</evidence>
<dbReference type="InterPro" id="IPR045154">
    <property type="entry name" value="PCF11-like"/>
</dbReference>
<feature type="compositionally biased region" description="Pro residues" evidence="3">
    <location>
        <begin position="651"/>
        <end position="661"/>
    </location>
</feature>
<organism evidence="6 7">
    <name type="scientific">Papaver atlanticum</name>
    <dbReference type="NCBI Taxonomy" id="357466"/>
    <lineage>
        <taxon>Eukaryota</taxon>
        <taxon>Viridiplantae</taxon>
        <taxon>Streptophyta</taxon>
        <taxon>Embryophyta</taxon>
        <taxon>Tracheophyta</taxon>
        <taxon>Spermatophyta</taxon>
        <taxon>Magnoliopsida</taxon>
        <taxon>Ranunculales</taxon>
        <taxon>Papaveraceae</taxon>
        <taxon>Papaveroideae</taxon>
        <taxon>Papaver</taxon>
    </lineage>
</organism>
<dbReference type="GO" id="GO:0008270">
    <property type="term" value="F:zinc ion binding"/>
    <property type="evidence" value="ECO:0007669"/>
    <property type="project" value="UniProtKB-KW"/>
</dbReference>
<evidence type="ECO:0008006" key="8">
    <source>
        <dbReference type="Google" id="ProtNLM"/>
    </source>
</evidence>
<dbReference type="Pfam" id="PF23228">
    <property type="entry name" value="zf_PCFS4"/>
    <property type="match status" value="1"/>
</dbReference>
<dbReference type="GO" id="GO:0006369">
    <property type="term" value="P:termination of RNA polymerase II transcription"/>
    <property type="evidence" value="ECO:0007669"/>
    <property type="project" value="InterPro"/>
</dbReference>
<dbReference type="GO" id="GO:0000993">
    <property type="term" value="F:RNA polymerase II complex binding"/>
    <property type="evidence" value="ECO:0007669"/>
    <property type="project" value="InterPro"/>
</dbReference>
<feature type="compositionally biased region" description="Polar residues" evidence="3">
    <location>
        <begin position="342"/>
        <end position="365"/>
    </location>
</feature>
<keyword evidence="2" id="KW-0863">Zinc-finger</keyword>
<sequence>MEMESSRRPGLKKPRLVEDLERELSSNGSLIDHRVVRRGGGGAGGAQPPSTILSRVRENNDTSTRVNNQQLQAQQQQHQEIVSEYKSALAELTFNSKPIITNLTIIAGENLHAAKGIAAAICSNILEVPTEQKLPSLYLLDSIVKNIGRDYIRYFALRLPEVFGKVYRQVDSSMHTSMRHLFGTWKGVFPPACLQQIEKEFGFGSATNVSSSGGPTPRPDSQSQRPANSIHVNPKYLEAARQRLQQSNRAKVDESTAAVDTTMPVKTAINGRGRPWADPPIKQVNRDPRLALRELEKKTSVGYEDNEYGSDLSRHSVEIRKRSERALEQGLGKPWYAAGGNATDTISQRNTVNSNNGSVNLRTPRSSQVIAQLQPSQKAMNKSILGGMPGNWKNFEEEEYLWDDMKSRQREHDSSSQDTWPPENDDKPEFEDSLTQPHSDIRSRINRKTSTDSSSMAYQKQAPFGHHTPSTWALQESHTANGLNHKVTPEGFSGLSDGPSTYLSGLTGMASSTARAGRQSLTESPVGAANFGGSLMNPASGSGGVFGQKRHQLLRSASPSEQSEPEKKILKLAGQFNQASQDSFLSKSHHHPQNLRGSSPPLPHQELSNSGNISDIAGQLSRSNLLAAMMKTVSGGIPSLELQDPHSNIQPPLPSGPPPTLSAPSSSSMASKHPKRASVAPPLPPGPPPPVSVQTTKTTNAAQNPLSSLLNTLVGKGLISAPAKSSKLSSTQGPGQLPHQSSPISTRSTVPVSGSASLLSHGNIWQPSESKAEKIPTMPQPKMSEIKDLIGFEFKPELLRESHPSVISDLFEDLPHECSICGLRLKLEEGLERHLEWHSLKKREASSSNSVSRKWFLSSVDWVSGTTTLSSELEKSKDEPEVPADESQCACLLCGDLFEDFYSHKKEIWMYKGAVYITVPALETEGKSWTIDGSSSGGPIVHASCISSSSVYDLGLAKKVEQM</sequence>
<dbReference type="PROSITE" id="PS00028">
    <property type="entry name" value="ZINC_FINGER_C2H2_1"/>
    <property type="match status" value="1"/>
</dbReference>
<feature type="compositionally biased region" description="Pro residues" evidence="3">
    <location>
        <begin position="681"/>
        <end position="691"/>
    </location>
</feature>
<keyword evidence="2" id="KW-0862">Zinc</keyword>
<dbReference type="PANTHER" id="PTHR15921">
    <property type="entry name" value="PRE-MRNA CLEAVAGE COMPLEX II"/>
    <property type="match status" value="1"/>
</dbReference>
<evidence type="ECO:0000256" key="3">
    <source>
        <dbReference type="SAM" id="MobiDB-lite"/>
    </source>
</evidence>
<dbReference type="InterPro" id="IPR006569">
    <property type="entry name" value="CID_dom"/>
</dbReference>
<feature type="region of interest" description="Disordered" evidence="3">
    <location>
        <begin position="637"/>
        <end position="697"/>
    </location>
</feature>
<dbReference type="InterPro" id="IPR008942">
    <property type="entry name" value="ENTH_VHS"/>
</dbReference>
<feature type="domain" description="CID" evidence="5">
    <location>
        <begin position="77"/>
        <end position="205"/>
    </location>
</feature>
<feature type="domain" description="C2H2-type" evidence="4">
    <location>
        <begin position="816"/>
        <end position="843"/>
    </location>
</feature>
<feature type="region of interest" description="Disordered" evidence="3">
    <location>
        <begin position="205"/>
        <end position="229"/>
    </location>
</feature>
<dbReference type="GO" id="GO:0003729">
    <property type="term" value="F:mRNA binding"/>
    <property type="evidence" value="ECO:0007669"/>
    <property type="project" value="InterPro"/>
</dbReference>
<dbReference type="GO" id="GO:0005737">
    <property type="term" value="C:cytoplasm"/>
    <property type="evidence" value="ECO:0007669"/>
    <property type="project" value="TreeGrafter"/>
</dbReference>
<dbReference type="SMART" id="SM00582">
    <property type="entry name" value="RPR"/>
    <property type="match status" value="1"/>
</dbReference>
<dbReference type="Gene3D" id="1.25.40.90">
    <property type="match status" value="1"/>
</dbReference>
<dbReference type="InterPro" id="IPR013087">
    <property type="entry name" value="Znf_C2H2_type"/>
</dbReference>
<comment type="caution">
    <text evidence="6">The sequence shown here is derived from an EMBL/GenBank/DDBJ whole genome shotgun (WGS) entry which is preliminary data.</text>
</comment>
<feature type="compositionally biased region" description="Basic and acidic residues" evidence="3">
    <location>
        <begin position="406"/>
        <end position="415"/>
    </location>
</feature>
<dbReference type="GO" id="GO:0031124">
    <property type="term" value="P:mRNA 3'-end processing"/>
    <property type="evidence" value="ECO:0007669"/>
    <property type="project" value="InterPro"/>
</dbReference>
<name>A0AAD4XFV7_9MAGN</name>
<accession>A0AAD4XFV7</accession>
<proteinExistence type="predicted"/>
<feature type="compositionally biased region" description="Low complexity" evidence="3">
    <location>
        <begin position="662"/>
        <end position="671"/>
    </location>
</feature>